<dbReference type="InterPro" id="IPR011034">
    <property type="entry name" value="Formyl_transferase-like_C_sf"/>
</dbReference>
<name>A0AAD5ZJQ9_9POAL</name>
<dbReference type="CDD" id="cd00540">
    <property type="entry name" value="AAG"/>
    <property type="match status" value="1"/>
</dbReference>
<evidence type="ECO:0000256" key="4">
    <source>
        <dbReference type="ARBA" id="ARBA00012000"/>
    </source>
</evidence>
<keyword evidence="11" id="KW-1185">Reference proteome</keyword>
<dbReference type="HAMAP" id="MF_00527">
    <property type="entry name" value="3MGH"/>
    <property type="match status" value="1"/>
</dbReference>
<keyword evidence="5" id="KW-0227">DNA damage</keyword>
<protein>
    <recommendedName>
        <fullName evidence="4">DNA-3-methyladenine glycosylase II</fullName>
        <ecNumber evidence="4">3.2.2.21</ecNumber>
    </recommendedName>
    <alternativeName>
        <fullName evidence="8">3-methyladenine DNA glycosidase</fullName>
    </alternativeName>
</protein>
<keyword evidence="6" id="KW-0378">Hydrolase</keyword>
<dbReference type="PANTHER" id="PTHR10429:SF0">
    <property type="entry name" value="DNA-3-METHYLADENINE GLYCOSYLASE"/>
    <property type="match status" value="1"/>
</dbReference>
<feature type="compositionally biased region" description="Basic residues" evidence="9">
    <location>
        <begin position="61"/>
        <end position="75"/>
    </location>
</feature>
<dbReference type="NCBIfam" id="NF002003">
    <property type="entry name" value="PRK00802.1-3"/>
    <property type="match status" value="1"/>
</dbReference>
<evidence type="ECO:0000256" key="7">
    <source>
        <dbReference type="ARBA" id="ARBA00023204"/>
    </source>
</evidence>
<keyword evidence="7" id="KW-0234">DNA repair</keyword>
<comment type="function">
    <text evidence="2">Hydrolysis of the deoxyribose N-glycosidic bond to excise 3-methyladenine, and 7-methylguanine from the damaged DNA polymer formed by alkylation lesions.</text>
</comment>
<sequence length="313" mass="34422">MLRVTWSAFPRKHESITAVQFPSLLPQNPNRIVKSIPLPPHHDFLPMTGGARTSTSTTPPRFKRTASRSRSKKPIKAVESKANGDDVEVDDSAVAGTVPRRLFLPQLGSILPRSFFEIDSLDLAPRLLGKYLRRDDVVLQITEVEAYRPNDSACHGRVGVTPRTAPLFGPGGHAYVYLCYGMHMMLNVVADKEGVGAAVLIRSCSPISGLKEIQERRGQKTDKPILLTGPGKVGQALGISTDWSHHPLYESGGLEMLDGPEPENILIGPRVGIDYALPEHVSAPWRFAIADTPWISAPKNTLKPNRIFKNNFN</sequence>
<dbReference type="AlphaFoldDB" id="A0AAD5ZJQ9"/>
<evidence type="ECO:0000256" key="2">
    <source>
        <dbReference type="ARBA" id="ARBA00002421"/>
    </source>
</evidence>
<dbReference type="NCBIfam" id="TIGR00567">
    <property type="entry name" value="3mg"/>
    <property type="match status" value="1"/>
</dbReference>
<evidence type="ECO:0000256" key="1">
    <source>
        <dbReference type="ARBA" id="ARBA00000086"/>
    </source>
</evidence>
<evidence type="ECO:0000256" key="6">
    <source>
        <dbReference type="ARBA" id="ARBA00022801"/>
    </source>
</evidence>
<dbReference type="InterPro" id="IPR003180">
    <property type="entry name" value="MPG"/>
</dbReference>
<evidence type="ECO:0000313" key="11">
    <source>
        <dbReference type="Proteomes" id="UP001210211"/>
    </source>
</evidence>
<comment type="caution">
    <text evidence="10">The sequence shown here is derived from an EMBL/GenBank/DDBJ whole genome shotgun (WGS) entry which is preliminary data.</text>
</comment>
<feature type="region of interest" description="Disordered" evidence="9">
    <location>
        <begin position="35"/>
        <end position="83"/>
    </location>
</feature>
<evidence type="ECO:0000313" key="10">
    <source>
        <dbReference type="EMBL" id="KAJ3699181.1"/>
    </source>
</evidence>
<accession>A0AAD5ZJQ9</accession>
<proteinExistence type="inferred from homology"/>
<evidence type="ECO:0000256" key="3">
    <source>
        <dbReference type="ARBA" id="ARBA00009232"/>
    </source>
</evidence>
<dbReference type="FunFam" id="3.10.300.10:FF:000001">
    <property type="entry name" value="Putative 3-methyladenine DNA glycosylase"/>
    <property type="match status" value="1"/>
</dbReference>
<dbReference type="GO" id="GO:0006284">
    <property type="term" value="P:base-excision repair"/>
    <property type="evidence" value="ECO:0007669"/>
    <property type="project" value="InterPro"/>
</dbReference>
<evidence type="ECO:0000256" key="8">
    <source>
        <dbReference type="ARBA" id="ARBA00033426"/>
    </source>
</evidence>
<reference evidence="10 11" key="1">
    <citation type="journal article" date="2022" name="Cell">
        <title>Repeat-based holocentromeres influence genome architecture and karyotype evolution.</title>
        <authorList>
            <person name="Hofstatter P.G."/>
            <person name="Thangavel G."/>
            <person name="Lux T."/>
            <person name="Neumann P."/>
            <person name="Vondrak T."/>
            <person name="Novak P."/>
            <person name="Zhang M."/>
            <person name="Costa L."/>
            <person name="Castellani M."/>
            <person name="Scott A."/>
            <person name="Toegelov H."/>
            <person name="Fuchs J."/>
            <person name="Mata-Sucre Y."/>
            <person name="Dias Y."/>
            <person name="Vanzela A.L.L."/>
            <person name="Huettel B."/>
            <person name="Almeida C.C.S."/>
            <person name="Simkova H."/>
            <person name="Souza G."/>
            <person name="Pedrosa-Harand A."/>
            <person name="Macas J."/>
            <person name="Mayer K.F.X."/>
            <person name="Houben A."/>
            <person name="Marques A."/>
        </authorList>
    </citation>
    <scope>NUCLEOTIDE SEQUENCE [LARGE SCALE GENOMIC DNA]</scope>
    <source>
        <strain evidence="10">RhyTen1mFocal</strain>
    </source>
</reference>
<evidence type="ECO:0000256" key="9">
    <source>
        <dbReference type="SAM" id="MobiDB-lite"/>
    </source>
</evidence>
<dbReference type="Proteomes" id="UP001210211">
    <property type="component" value="Unassembled WGS sequence"/>
</dbReference>
<dbReference type="Pfam" id="PF02245">
    <property type="entry name" value="Pur_DNA_glyco"/>
    <property type="match status" value="1"/>
</dbReference>
<evidence type="ECO:0000256" key="5">
    <source>
        <dbReference type="ARBA" id="ARBA00022763"/>
    </source>
</evidence>
<dbReference type="GO" id="GO:0003905">
    <property type="term" value="F:alkylbase DNA N-glycosylase activity"/>
    <property type="evidence" value="ECO:0007669"/>
    <property type="project" value="UniProtKB-EC"/>
</dbReference>
<dbReference type="SUPFAM" id="SSF50486">
    <property type="entry name" value="FMT C-terminal domain-like"/>
    <property type="match status" value="1"/>
</dbReference>
<dbReference type="EMBL" id="JAMRDG010000001">
    <property type="protein sequence ID" value="KAJ3699181.1"/>
    <property type="molecule type" value="Genomic_DNA"/>
</dbReference>
<dbReference type="EC" id="3.2.2.21" evidence="4"/>
<gene>
    <name evidence="10" type="ORF">LUZ61_002886</name>
</gene>
<dbReference type="Gene3D" id="3.10.300.10">
    <property type="entry name" value="Methylpurine-DNA glycosylase (MPG)"/>
    <property type="match status" value="1"/>
</dbReference>
<dbReference type="GO" id="GO:0003677">
    <property type="term" value="F:DNA binding"/>
    <property type="evidence" value="ECO:0007669"/>
    <property type="project" value="InterPro"/>
</dbReference>
<organism evidence="10 11">
    <name type="scientific">Rhynchospora tenuis</name>
    <dbReference type="NCBI Taxonomy" id="198213"/>
    <lineage>
        <taxon>Eukaryota</taxon>
        <taxon>Viridiplantae</taxon>
        <taxon>Streptophyta</taxon>
        <taxon>Embryophyta</taxon>
        <taxon>Tracheophyta</taxon>
        <taxon>Spermatophyta</taxon>
        <taxon>Magnoliopsida</taxon>
        <taxon>Liliopsida</taxon>
        <taxon>Poales</taxon>
        <taxon>Cyperaceae</taxon>
        <taxon>Cyperoideae</taxon>
        <taxon>Rhynchosporeae</taxon>
        <taxon>Rhynchospora</taxon>
    </lineage>
</organism>
<dbReference type="PANTHER" id="PTHR10429">
    <property type="entry name" value="DNA-3-METHYLADENINE GLYCOSYLASE"/>
    <property type="match status" value="1"/>
</dbReference>
<comment type="catalytic activity">
    <reaction evidence="1">
        <text>Hydrolysis of alkylated DNA, releasing 3-methyladenine, 3-methylguanine, 7-methylguanine and 7-methyladenine.</text>
        <dbReference type="EC" id="3.2.2.21"/>
    </reaction>
</comment>
<dbReference type="InterPro" id="IPR036995">
    <property type="entry name" value="MPG_sf"/>
</dbReference>
<comment type="similarity">
    <text evidence="3">Belongs to the DNA glycosylase MPG family.</text>
</comment>